<evidence type="ECO:0000313" key="3">
    <source>
        <dbReference type="EMBL" id="CAH3139032.1"/>
    </source>
</evidence>
<evidence type="ECO:0000313" key="4">
    <source>
        <dbReference type="Proteomes" id="UP001159428"/>
    </source>
</evidence>
<dbReference type="Proteomes" id="UP001159428">
    <property type="component" value="Unassembled WGS sequence"/>
</dbReference>
<sequence>MASKLFPLVFVYMALCCWAENNGRNPPKIFTKDGSLVLKAGEEGDIIFEPGQGKQVFIGKNALNMSGVSDAKGEKGDQGGQGPAGGKGEKGETGPPGQTTFMNETANMTGLPGQKGEQGDQGIKGKTGNPGLNGTKGQKGEPGIQGVPGKNGSDGIQGPTGAKGTKGEPGQQGPPGSLLNTSNQTTLRCENASDHGSVRFISGFLQVCTKLGWQKLVYQGGVCEGLNVPQINHEAFKSSTFGLLLQFNGNLDVNLSPNTTLNNITTEYLGNAGGQNITQYITSVMGQAVWLKGLEYINLHGIPVDFWSGDEWSVMALLRSHDDGILGSNKDVLVLGDGVPANNKGFHLGLRGKKVVYGFYSNDLKGKDALEYGRWYHITWTWTKANGIRKIFVDGKMENSAKGTSTYNGLSGKTQIGTWWSGNNGLKTNVEIDNLYIIDKAIQYSPTDQQLCYARAINLNMP</sequence>
<dbReference type="PANTHER" id="PTHR24637">
    <property type="entry name" value="COLLAGEN"/>
    <property type="match status" value="1"/>
</dbReference>
<evidence type="ECO:0000256" key="1">
    <source>
        <dbReference type="SAM" id="MobiDB-lite"/>
    </source>
</evidence>
<keyword evidence="4" id="KW-1185">Reference proteome</keyword>
<protein>
    <submittedName>
        <fullName evidence="3">Uncharacterized protein</fullName>
    </submittedName>
</protein>
<gene>
    <name evidence="3" type="ORF">PMEA_00018315</name>
</gene>
<dbReference type="InterPro" id="IPR008160">
    <property type="entry name" value="Collagen"/>
</dbReference>
<feature type="chain" id="PRO_5044021132" evidence="2">
    <location>
        <begin position="20"/>
        <end position="462"/>
    </location>
</feature>
<name>A0AAU9X6T0_9CNID</name>
<dbReference type="Pfam" id="PF01391">
    <property type="entry name" value="Collagen"/>
    <property type="match status" value="1"/>
</dbReference>
<dbReference type="AlphaFoldDB" id="A0AAU9X6T0"/>
<keyword evidence="2" id="KW-0732">Signal</keyword>
<feature type="region of interest" description="Disordered" evidence="1">
    <location>
        <begin position="68"/>
        <end position="182"/>
    </location>
</feature>
<dbReference type="InterPro" id="IPR013320">
    <property type="entry name" value="ConA-like_dom_sf"/>
</dbReference>
<dbReference type="EMBL" id="CALNXJ010000032">
    <property type="protein sequence ID" value="CAH3139032.1"/>
    <property type="molecule type" value="Genomic_DNA"/>
</dbReference>
<organism evidence="3 4">
    <name type="scientific">Pocillopora meandrina</name>
    <dbReference type="NCBI Taxonomy" id="46732"/>
    <lineage>
        <taxon>Eukaryota</taxon>
        <taxon>Metazoa</taxon>
        <taxon>Cnidaria</taxon>
        <taxon>Anthozoa</taxon>
        <taxon>Hexacorallia</taxon>
        <taxon>Scleractinia</taxon>
        <taxon>Astrocoeniina</taxon>
        <taxon>Pocilloporidae</taxon>
        <taxon>Pocillopora</taxon>
    </lineage>
</organism>
<proteinExistence type="predicted"/>
<comment type="caution">
    <text evidence="3">The sequence shown here is derived from an EMBL/GenBank/DDBJ whole genome shotgun (WGS) entry which is preliminary data.</text>
</comment>
<feature type="signal peptide" evidence="2">
    <location>
        <begin position="1"/>
        <end position="19"/>
    </location>
</feature>
<evidence type="ECO:0000256" key="2">
    <source>
        <dbReference type="SAM" id="SignalP"/>
    </source>
</evidence>
<dbReference type="SUPFAM" id="SSF49899">
    <property type="entry name" value="Concanavalin A-like lectins/glucanases"/>
    <property type="match status" value="1"/>
</dbReference>
<reference evidence="3 4" key="1">
    <citation type="submission" date="2022-05" db="EMBL/GenBank/DDBJ databases">
        <authorList>
            <consortium name="Genoscope - CEA"/>
            <person name="William W."/>
        </authorList>
    </citation>
    <scope>NUCLEOTIDE SEQUENCE [LARGE SCALE GENOMIC DNA]</scope>
</reference>
<accession>A0AAU9X6T0</accession>
<dbReference type="Pfam" id="PF13385">
    <property type="entry name" value="Laminin_G_3"/>
    <property type="match status" value="1"/>
</dbReference>
<dbReference type="Gene3D" id="2.60.120.200">
    <property type="match status" value="1"/>
</dbReference>